<feature type="domain" description="Mce/MlaD" evidence="1">
    <location>
        <begin position="35"/>
        <end position="109"/>
    </location>
</feature>
<evidence type="ECO:0000313" key="3">
    <source>
        <dbReference type="EMBL" id="MCS7475394.1"/>
    </source>
</evidence>
<evidence type="ECO:0000259" key="2">
    <source>
        <dbReference type="Pfam" id="PF11887"/>
    </source>
</evidence>
<feature type="domain" description="Mammalian cell entry C-terminal" evidence="2">
    <location>
        <begin position="121"/>
        <end position="293"/>
    </location>
</feature>
<organism evidence="3 4">
    <name type="scientific">Umezawaea endophytica</name>
    <dbReference type="NCBI Taxonomy" id="1654476"/>
    <lineage>
        <taxon>Bacteria</taxon>
        <taxon>Bacillati</taxon>
        <taxon>Actinomycetota</taxon>
        <taxon>Actinomycetes</taxon>
        <taxon>Pseudonocardiales</taxon>
        <taxon>Pseudonocardiaceae</taxon>
        <taxon>Umezawaea</taxon>
    </lineage>
</organism>
<dbReference type="RefSeq" id="WP_259620914.1">
    <property type="nucleotide sequence ID" value="NZ_JANYMP010000001.1"/>
</dbReference>
<evidence type="ECO:0000313" key="4">
    <source>
        <dbReference type="Proteomes" id="UP001141259"/>
    </source>
</evidence>
<name>A0A9X2ZXJ1_9PSEU</name>
<dbReference type="InterPro" id="IPR052336">
    <property type="entry name" value="MlaD_Phospholipid_Transporter"/>
</dbReference>
<dbReference type="Proteomes" id="UP001141259">
    <property type="component" value="Unassembled WGS sequence"/>
</dbReference>
<dbReference type="GO" id="GO:0005576">
    <property type="term" value="C:extracellular region"/>
    <property type="evidence" value="ECO:0007669"/>
    <property type="project" value="TreeGrafter"/>
</dbReference>
<comment type="caution">
    <text evidence="3">The sequence shown here is derived from an EMBL/GenBank/DDBJ whole genome shotgun (WGS) entry which is preliminary data.</text>
</comment>
<dbReference type="InterPro" id="IPR024516">
    <property type="entry name" value="Mce_C"/>
</dbReference>
<accession>A0A9X2ZXJ1</accession>
<reference evidence="3" key="1">
    <citation type="submission" date="2022-08" db="EMBL/GenBank/DDBJ databases">
        <authorList>
            <person name="Tistechok S."/>
            <person name="Samborskyy M."/>
            <person name="Roman I."/>
        </authorList>
    </citation>
    <scope>NUCLEOTIDE SEQUENCE</scope>
    <source>
        <strain evidence="3">DSM 103496</strain>
    </source>
</reference>
<dbReference type="Pfam" id="PF11887">
    <property type="entry name" value="Mce4_CUP1"/>
    <property type="match status" value="1"/>
</dbReference>
<dbReference type="InterPro" id="IPR005693">
    <property type="entry name" value="Mce"/>
</dbReference>
<proteinExistence type="predicted"/>
<dbReference type="EMBL" id="JANYMP010000001">
    <property type="protein sequence ID" value="MCS7475394.1"/>
    <property type="molecule type" value="Genomic_DNA"/>
</dbReference>
<protein>
    <submittedName>
        <fullName evidence="3">MCE family protein</fullName>
    </submittedName>
</protein>
<dbReference type="Pfam" id="PF02470">
    <property type="entry name" value="MlaD"/>
    <property type="match status" value="1"/>
</dbReference>
<gene>
    <name evidence="3" type="ORF">NZH93_00890</name>
</gene>
<dbReference type="NCBIfam" id="TIGR00996">
    <property type="entry name" value="Mtu_fam_mce"/>
    <property type="match status" value="1"/>
</dbReference>
<sequence>MNARWGLVAVLALGGCSGGLYDVPLPGGADLGDHPYRITAEFADVLDLVPQAGVKTADVAIGRVERVELAQDNRTALVTVALNGDVRLPANASAHLRQSSLLGEKYVELGAPTGEPGQGVLGEGAVIPISRTNRNPEIEEVLGALSLLLNGGGIGQLRGIVQELNAAMSGKEPQIRSFLSTMDTFVGNLDGQKDSITRAIDGLNRLSGTLVAQTGNITTTLDDLAPGLQVITEQRVELVTMLQALDELSTVAVDTLNRSREDVVADLRALVPILQRLVEAGHDLPKAMTTIATYPFTPYAANAVKGDYFNSDVRIDLDLSNLVDNLASADRPLLPLPPLTSVPGLTAPPTATTPPVLALPGFPVVGSTVGGLAGVLEDLLGGGR</sequence>
<dbReference type="PANTHER" id="PTHR33371">
    <property type="entry name" value="INTERMEMBRANE PHOSPHOLIPID TRANSPORT SYSTEM BINDING PROTEIN MLAD-RELATED"/>
    <property type="match status" value="1"/>
</dbReference>
<dbReference type="PROSITE" id="PS51257">
    <property type="entry name" value="PROKAR_LIPOPROTEIN"/>
    <property type="match status" value="1"/>
</dbReference>
<dbReference type="PANTHER" id="PTHR33371:SF15">
    <property type="entry name" value="LIPOPROTEIN LPRN"/>
    <property type="match status" value="1"/>
</dbReference>
<dbReference type="AlphaFoldDB" id="A0A9X2ZXJ1"/>
<dbReference type="InterPro" id="IPR003399">
    <property type="entry name" value="Mce/MlaD"/>
</dbReference>
<evidence type="ECO:0000259" key="1">
    <source>
        <dbReference type="Pfam" id="PF02470"/>
    </source>
</evidence>
<keyword evidence="4" id="KW-1185">Reference proteome</keyword>